<dbReference type="RefSeq" id="WP_106688522.1">
    <property type="nucleotide sequence ID" value="NZ_CP061703.1"/>
</dbReference>
<name>A0ABT4RXE8_9FLAO</name>
<dbReference type="Proteomes" id="UP001149142">
    <property type="component" value="Unassembled WGS sequence"/>
</dbReference>
<dbReference type="EMBL" id="JAPFGC010000002">
    <property type="protein sequence ID" value="MDA0176435.1"/>
    <property type="molecule type" value="Genomic_DNA"/>
</dbReference>
<sequence>MINKKRLVLIGILLSLLAVFYYFFPFNLEHIGYTNKIYAHRVNSKEKLEASLLYFKGVELDLVYDSKKNVLDVNHPPAKSIQLYFEDYLTVLKDKKPRLWLDIKNLNTENSLLVLKKLKADLNKLNYDYTNVLVESTIPEALPIFSREGFNTSYYLPPNIYSKPQTEKDSIIQLIQSKLNKDNKLAVSTNYKDYNFLKDNFPETTKYIWALTPRINLDQLKVRSILKDSTVSILIVRYRSLIGNR</sequence>
<evidence type="ECO:0000313" key="3">
    <source>
        <dbReference type="Proteomes" id="UP001149142"/>
    </source>
</evidence>
<protein>
    <submittedName>
        <fullName evidence="2">Uncharacterized protein</fullName>
    </submittedName>
</protein>
<accession>A0ABT4RXE8</accession>
<evidence type="ECO:0000256" key="1">
    <source>
        <dbReference type="SAM" id="Phobius"/>
    </source>
</evidence>
<keyword evidence="1" id="KW-1133">Transmembrane helix</keyword>
<evidence type="ECO:0000313" key="2">
    <source>
        <dbReference type="EMBL" id="MDA0176435.1"/>
    </source>
</evidence>
<comment type="caution">
    <text evidence="2">The sequence shown here is derived from an EMBL/GenBank/DDBJ whole genome shotgun (WGS) entry which is preliminary data.</text>
</comment>
<gene>
    <name evidence="2" type="ORF">OOZ35_02895</name>
</gene>
<keyword evidence="1" id="KW-0812">Transmembrane</keyword>
<reference evidence="2" key="1">
    <citation type="submission" date="2022-11" db="EMBL/GenBank/DDBJ databases">
        <title>Refractory cell wall polysaccharides provide important carbon source for microbial heterotrophs in the hadal ocean.</title>
        <authorList>
            <person name="Zhu X."/>
        </authorList>
    </citation>
    <scope>NUCLEOTIDE SEQUENCE</scope>
    <source>
        <strain evidence="2">MTRN7</strain>
    </source>
</reference>
<proteinExistence type="predicted"/>
<keyword evidence="1" id="KW-0472">Membrane</keyword>
<feature type="transmembrane region" description="Helical" evidence="1">
    <location>
        <begin position="7"/>
        <end position="24"/>
    </location>
</feature>
<keyword evidence="3" id="KW-1185">Reference proteome</keyword>
<organism evidence="2 3">
    <name type="scientific">Mesoflavibacter profundi</name>
    <dbReference type="NCBI Taxonomy" id="2708110"/>
    <lineage>
        <taxon>Bacteria</taxon>
        <taxon>Pseudomonadati</taxon>
        <taxon>Bacteroidota</taxon>
        <taxon>Flavobacteriia</taxon>
        <taxon>Flavobacteriales</taxon>
        <taxon>Flavobacteriaceae</taxon>
        <taxon>Mesoflavibacter</taxon>
    </lineage>
</organism>